<dbReference type="AlphaFoldDB" id="A0A9E7GKU8"/>
<name>A0A9E7GKU8_9LILI</name>
<dbReference type="Proteomes" id="UP001055439">
    <property type="component" value="Chromosome 6"/>
</dbReference>
<dbReference type="EMBL" id="CP097508">
    <property type="protein sequence ID" value="URE13023.1"/>
    <property type="molecule type" value="Genomic_DNA"/>
</dbReference>
<accession>A0A9E7GKU8</accession>
<proteinExistence type="predicted"/>
<evidence type="ECO:0000313" key="1">
    <source>
        <dbReference type="EMBL" id="URE13023.1"/>
    </source>
</evidence>
<organism evidence="1 2">
    <name type="scientific">Musa troglodytarum</name>
    <name type="common">fe'i banana</name>
    <dbReference type="NCBI Taxonomy" id="320322"/>
    <lineage>
        <taxon>Eukaryota</taxon>
        <taxon>Viridiplantae</taxon>
        <taxon>Streptophyta</taxon>
        <taxon>Embryophyta</taxon>
        <taxon>Tracheophyta</taxon>
        <taxon>Spermatophyta</taxon>
        <taxon>Magnoliopsida</taxon>
        <taxon>Liliopsida</taxon>
        <taxon>Zingiberales</taxon>
        <taxon>Musaceae</taxon>
        <taxon>Musa</taxon>
    </lineage>
</organism>
<sequence length="96" mass="10757">MYKSGAHADVAVGVPTVDATPRWIKRRGGKEFSKSKLGQLRCQHDEVIKNLGLKLEGKKKKKKKKPFAFNGIQALEMRSHPNTLSHLGSVLRDCFL</sequence>
<protein>
    <submittedName>
        <fullName evidence="1">Uncharacterized protein</fullName>
    </submittedName>
</protein>
<reference evidence="1" key="1">
    <citation type="submission" date="2022-05" db="EMBL/GenBank/DDBJ databases">
        <title>The Musa troglodytarum L. genome provides insights into the mechanism of non-climacteric behaviour and enrichment of carotenoids.</title>
        <authorList>
            <person name="Wang J."/>
        </authorList>
    </citation>
    <scope>NUCLEOTIDE SEQUENCE</scope>
    <source>
        <tissue evidence="1">Leaf</tissue>
    </source>
</reference>
<gene>
    <name evidence="1" type="ORF">MUK42_37758</name>
</gene>
<keyword evidence="2" id="KW-1185">Reference proteome</keyword>
<evidence type="ECO:0000313" key="2">
    <source>
        <dbReference type="Proteomes" id="UP001055439"/>
    </source>
</evidence>